<dbReference type="InterPro" id="IPR001314">
    <property type="entry name" value="Peptidase_S1A"/>
</dbReference>
<evidence type="ECO:0000313" key="8">
    <source>
        <dbReference type="Proteomes" id="UP000038045"/>
    </source>
</evidence>
<keyword evidence="6" id="KW-0732">Signal</keyword>
<dbReference type="Gene3D" id="2.40.10.10">
    <property type="entry name" value="Trypsin-like serine proteases"/>
    <property type="match status" value="1"/>
</dbReference>
<dbReference type="InterPro" id="IPR001254">
    <property type="entry name" value="Trypsin_dom"/>
</dbReference>
<dbReference type="FunFam" id="2.40.10.10:FF:000003">
    <property type="entry name" value="Transmembrane serine protease 3"/>
    <property type="match status" value="1"/>
</dbReference>
<name>A0A0N4Z721_PARTI</name>
<evidence type="ECO:0000256" key="4">
    <source>
        <dbReference type="ARBA" id="ARBA00023157"/>
    </source>
</evidence>
<dbReference type="GO" id="GO:0004252">
    <property type="term" value="F:serine-type endopeptidase activity"/>
    <property type="evidence" value="ECO:0007669"/>
    <property type="project" value="InterPro"/>
</dbReference>
<dbReference type="PROSITE" id="PS00134">
    <property type="entry name" value="TRYPSIN_HIS"/>
    <property type="match status" value="1"/>
</dbReference>
<dbReference type="InterPro" id="IPR043504">
    <property type="entry name" value="Peptidase_S1_PA_chymotrypsin"/>
</dbReference>
<dbReference type="WBParaSite" id="PTRK_0000297500.1">
    <property type="protein sequence ID" value="PTRK_0000297500.1"/>
    <property type="gene ID" value="PTRK_0000297500"/>
</dbReference>
<sequence>MKLIYLIFLLKITFIISKSNFKCGKTDSTLHLNEKELKTLTSRIVGGNISSTNSWPWVVQIYSKSSNKVFCGGTIIDEDTIITAAHCFRSNFIIPPNNYKIYHGSNTLRDGKVVHVKSITRHPLYSEDNWYVNFDIAIIRLSEKIKFTNESYPICLAEGMLPSETPCFAAGFGFTEENGYASRSLRDVVLPIIPHHICNDIYHYAGRVNVISSFCAGYSSGEKDACKGDSGGPLMCFNKGVWELQGVVSWGYGCARPKRPGVYTNISNLRPWILGELAKYKKDIEKFYRKMF</sequence>
<dbReference type="PROSITE" id="PS00135">
    <property type="entry name" value="TRYPSIN_SER"/>
    <property type="match status" value="1"/>
</dbReference>
<reference evidence="9" key="1">
    <citation type="submission" date="2017-02" db="UniProtKB">
        <authorList>
            <consortium name="WormBaseParasite"/>
        </authorList>
    </citation>
    <scope>IDENTIFICATION</scope>
</reference>
<evidence type="ECO:0000256" key="2">
    <source>
        <dbReference type="ARBA" id="ARBA00022801"/>
    </source>
</evidence>
<feature type="chain" id="PRO_5005891365" evidence="6">
    <location>
        <begin position="18"/>
        <end position="292"/>
    </location>
</feature>
<dbReference type="InterPro" id="IPR009003">
    <property type="entry name" value="Peptidase_S1_PA"/>
</dbReference>
<dbReference type="STRING" id="131310.A0A0N4Z721"/>
<dbReference type="InterPro" id="IPR018114">
    <property type="entry name" value="TRYPSIN_HIS"/>
</dbReference>
<dbReference type="InterPro" id="IPR033116">
    <property type="entry name" value="TRYPSIN_SER"/>
</dbReference>
<dbReference type="CDD" id="cd00190">
    <property type="entry name" value="Tryp_SPc"/>
    <property type="match status" value="1"/>
</dbReference>
<evidence type="ECO:0000256" key="5">
    <source>
        <dbReference type="RuleBase" id="RU363034"/>
    </source>
</evidence>
<keyword evidence="8" id="KW-1185">Reference proteome</keyword>
<dbReference type="AlphaFoldDB" id="A0A0N4Z721"/>
<dbReference type="PRINTS" id="PR00722">
    <property type="entry name" value="CHYMOTRYPSIN"/>
</dbReference>
<evidence type="ECO:0000313" key="9">
    <source>
        <dbReference type="WBParaSite" id="PTRK_0000297500.1"/>
    </source>
</evidence>
<keyword evidence="4" id="KW-1015">Disulfide bond</keyword>
<evidence type="ECO:0000256" key="3">
    <source>
        <dbReference type="ARBA" id="ARBA00022825"/>
    </source>
</evidence>
<keyword evidence="2 5" id="KW-0378">Hydrolase</keyword>
<feature type="domain" description="Peptidase S1" evidence="7">
    <location>
        <begin position="44"/>
        <end position="278"/>
    </location>
</feature>
<dbReference type="Proteomes" id="UP000038045">
    <property type="component" value="Unplaced"/>
</dbReference>
<evidence type="ECO:0000256" key="1">
    <source>
        <dbReference type="ARBA" id="ARBA00022670"/>
    </source>
</evidence>
<keyword evidence="1 5" id="KW-0645">Protease</keyword>
<dbReference type="PANTHER" id="PTHR24252:SF7">
    <property type="entry name" value="HYALIN"/>
    <property type="match status" value="1"/>
</dbReference>
<protein>
    <submittedName>
        <fullName evidence="9">Peptidase S1 domain-containing protein</fullName>
    </submittedName>
</protein>
<feature type="signal peptide" evidence="6">
    <location>
        <begin position="1"/>
        <end position="17"/>
    </location>
</feature>
<proteinExistence type="predicted"/>
<evidence type="ECO:0000259" key="7">
    <source>
        <dbReference type="PROSITE" id="PS50240"/>
    </source>
</evidence>
<dbReference type="GO" id="GO:0006508">
    <property type="term" value="P:proteolysis"/>
    <property type="evidence" value="ECO:0007669"/>
    <property type="project" value="UniProtKB-KW"/>
</dbReference>
<dbReference type="SMART" id="SM00020">
    <property type="entry name" value="Tryp_SPc"/>
    <property type="match status" value="1"/>
</dbReference>
<keyword evidence="3 5" id="KW-0720">Serine protease</keyword>
<dbReference type="Pfam" id="PF00089">
    <property type="entry name" value="Trypsin"/>
    <property type="match status" value="1"/>
</dbReference>
<dbReference type="SUPFAM" id="SSF50494">
    <property type="entry name" value="Trypsin-like serine proteases"/>
    <property type="match status" value="1"/>
</dbReference>
<dbReference type="PROSITE" id="PS50240">
    <property type="entry name" value="TRYPSIN_DOM"/>
    <property type="match status" value="1"/>
</dbReference>
<dbReference type="PANTHER" id="PTHR24252">
    <property type="entry name" value="ACROSIN-RELATED"/>
    <property type="match status" value="1"/>
</dbReference>
<organism evidence="8 9">
    <name type="scientific">Parastrongyloides trichosuri</name>
    <name type="common">Possum-specific nematode worm</name>
    <dbReference type="NCBI Taxonomy" id="131310"/>
    <lineage>
        <taxon>Eukaryota</taxon>
        <taxon>Metazoa</taxon>
        <taxon>Ecdysozoa</taxon>
        <taxon>Nematoda</taxon>
        <taxon>Chromadorea</taxon>
        <taxon>Rhabditida</taxon>
        <taxon>Tylenchina</taxon>
        <taxon>Panagrolaimomorpha</taxon>
        <taxon>Strongyloidoidea</taxon>
        <taxon>Strongyloididae</taxon>
        <taxon>Parastrongyloides</taxon>
    </lineage>
</organism>
<accession>A0A0N4Z721</accession>
<evidence type="ECO:0000256" key="6">
    <source>
        <dbReference type="SAM" id="SignalP"/>
    </source>
</evidence>